<name>A0AAU6W434_9VIRU</name>
<feature type="compositionally biased region" description="Basic and acidic residues" evidence="1">
    <location>
        <begin position="20"/>
        <end position="40"/>
    </location>
</feature>
<dbReference type="EMBL" id="PP179332">
    <property type="protein sequence ID" value="XAI71080.1"/>
    <property type="molecule type" value="Genomic_DNA"/>
</dbReference>
<feature type="compositionally biased region" description="Low complexity" evidence="1">
    <location>
        <begin position="98"/>
        <end position="114"/>
    </location>
</feature>
<evidence type="ECO:0000256" key="1">
    <source>
        <dbReference type="SAM" id="MobiDB-lite"/>
    </source>
</evidence>
<protein>
    <submittedName>
        <fullName evidence="2">Uncharacterized protein</fullName>
    </submittedName>
</protein>
<feature type="region of interest" description="Disordered" evidence="1">
    <location>
        <begin position="10"/>
        <end position="122"/>
    </location>
</feature>
<reference evidence="2" key="1">
    <citation type="journal article" date="2024" name="J. Gen. Virol.">
        <title>Novel phages of Pseudomonas syringae unveil numerous potential auxiliary metabolic genes.</title>
        <authorList>
            <person name="Feltin C."/>
            <person name="Garneau J.R."/>
            <person name="Morris C.E."/>
            <person name="Berard A."/>
            <person name="Torres-Barcelo C."/>
        </authorList>
    </citation>
    <scope>NUCLEOTIDE SEQUENCE</scope>
</reference>
<proteinExistence type="predicted"/>
<organism evidence="2">
    <name type="scientific">Pseudomonas phage Cygsa01</name>
    <dbReference type="NCBI Taxonomy" id="3138529"/>
    <lineage>
        <taxon>Viruses</taxon>
    </lineage>
</organism>
<sequence>MIKLLKRLFGVRPHAGKTTEQYERESEERLKRIRGERAESRQSYAGRPPVEVPQTPRVEPSRFASRVDSIDDTPYVSPMYHPSPVPHYSEPSSGWGGSSNCSSSSSSSDSSSTSSGGGGGCD</sequence>
<accession>A0AAU6W434</accession>
<evidence type="ECO:0000313" key="2">
    <source>
        <dbReference type="EMBL" id="XAI71080.1"/>
    </source>
</evidence>
<gene>
    <name evidence="2" type="ORF">Cygsa01_00034</name>
</gene>